<evidence type="ECO:0000256" key="2">
    <source>
        <dbReference type="ARBA" id="ARBA00022692"/>
    </source>
</evidence>
<evidence type="ECO:0000313" key="10">
    <source>
        <dbReference type="Proteomes" id="UP001172102"/>
    </source>
</evidence>
<dbReference type="Pfam" id="PF13813">
    <property type="entry name" value="MBOAT_2"/>
    <property type="match status" value="1"/>
</dbReference>
<evidence type="ECO:0000256" key="5">
    <source>
        <dbReference type="SAM" id="MobiDB-lite"/>
    </source>
</evidence>
<gene>
    <name evidence="9" type="ORF">B0H67DRAFT_586713</name>
</gene>
<reference evidence="9" key="1">
    <citation type="submission" date="2023-06" db="EMBL/GenBank/DDBJ databases">
        <title>Genome-scale phylogeny and comparative genomics of the fungal order Sordariales.</title>
        <authorList>
            <consortium name="Lawrence Berkeley National Laboratory"/>
            <person name="Hensen N."/>
            <person name="Bonometti L."/>
            <person name="Westerberg I."/>
            <person name="Brannstrom I.O."/>
            <person name="Guillou S."/>
            <person name="Cros-Aarteil S."/>
            <person name="Calhoun S."/>
            <person name="Haridas S."/>
            <person name="Kuo A."/>
            <person name="Mondo S."/>
            <person name="Pangilinan J."/>
            <person name="Riley R."/>
            <person name="Labutti K."/>
            <person name="Andreopoulos B."/>
            <person name="Lipzen A."/>
            <person name="Chen C."/>
            <person name="Yanf M."/>
            <person name="Daum C."/>
            <person name="Ng V."/>
            <person name="Clum A."/>
            <person name="Steindorff A."/>
            <person name="Ohm R."/>
            <person name="Martin F."/>
            <person name="Silar P."/>
            <person name="Natvig D."/>
            <person name="Lalanne C."/>
            <person name="Gautier V."/>
            <person name="Ament-Velasquez S.L."/>
            <person name="Kruys A."/>
            <person name="Hutchinson M.I."/>
            <person name="Powell A.J."/>
            <person name="Barry K."/>
            <person name="Miller A.N."/>
            <person name="Grigoriev I.V."/>
            <person name="Debuchy R."/>
            <person name="Gladieux P."/>
            <person name="Thoren M.H."/>
            <person name="Johannesson H."/>
        </authorList>
    </citation>
    <scope>NUCLEOTIDE SEQUENCE</scope>
    <source>
        <strain evidence="9">SMH4607-1</strain>
    </source>
</reference>
<dbReference type="GO" id="GO:0016020">
    <property type="term" value="C:membrane"/>
    <property type="evidence" value="ECO:0007669"/>
    <property type="project" value="UniProtKB-SubCell"/>
</dbReference>
<dbReference type="GO" id="GO:0016740">
    <property type="term" value="F:transferase activity"/>
    <property type="evidence" value="ECO:0007669"/>
    <property type="project" value="UniProtKB-KW"/>
</dbReference>
<protein>
    <submittedName>
        <fullName evidence="9">Membrane bound O-acyl transferase family-domain-containing protein</fullName>
    </submittedName>
</protein>
<evidence type="ECO:0000256" key="1">
    <source>
        <dbReference type="ARBA" id="ARBA00004141"/>
    </source>
</evidence>
<feature type="region of interest" description="Disordered" evidence="5">
    <location>
        <begin position="348"/>
        <end position="385"/>
    </location>
</feature>
<evidence type="ECO:0000256" key="3">
    <source>
        <dbReference type="ARBA" id="ARBA00022989"/>
    </source>
</evidence>
<evidence type="ECO:0000256" key="6">
    <source>
        <dbReference type="SAM" id="Phobius"/>
    </source>
</evidence>
<sequence length="450" mass="49286">MLLPLLLALAYFPPPFPGRGALVLVLAALLQWRATASSWPPNTGDMRALRYGLACTWLFVLPTVERLVLHTPEREFWRVGDDGGGSPASGSAAGDGPSAGGAPKEGSWAKVWWGVRLFVTPRAVGWNFGSRAINAQRVAMREARRRGEVARAGFVAGCLWRAFWCYLVWDGVILAERKLVIPEGWAWDHDVVGRILFAELLMVLVTYCGMTMQFNLGAAIGVATGLNGPEEWPPLFGSIADCYTISNVWGKFWHQYIRQPCLGISHSIVNVLRIPRRSSLAYFIHLTTAFVISAFFHVLSVGAVAPGYYPLASLISDMSIFFLLQPIATMVEVAATKLFSRYVWAPQPAQGDSKTKQKPKEPQQPASSGDGHAESVASGSANGAGEVTPTRKAVILQSLGAALCRLAGYVWVFCWFSFSGWWFVKGYAGVRMQDWQVPFSILGKLLVPGY</sequence>
<feature type="chain" id="PRO_5041268861" evidence="7">
    <location>
        <begin position="37"/>
        <end position="450"/>
    </location>
</feature>
<dbReference type="EMBL" id="JAUKUA010000005">
    <property type="protein sequence ID" value="KAK0711974.1"/>
    <property type="molecule type" value="Genomic_DNA"/>
</dbReference>
<keyword evidence="4 6" id="KW-0472">Membrane</keyword>
<feature type="region of interest" description="Disordered" evidence="5">
    <location>
        <begin position="80"/>
        <end position="104"/>
    </location>
</feature>
<feature type="transmembrane region" description="Helical" evidence="6">
    <location>
        <begin position="311"/>
        <end position="331"/>
    </location>
</feature>
<dbReference type="InterPro" id="IPR032805">
    <property type="entry name" value="Wax_synthase_dom"/>
</dbReference>
<feature type="transmembrane region" description="Helical" evidence="6">
    <location>
        <begin position="280"/>
        <end position="305"/>
    </location>
</feature>
<comment type="subcellular location">
    <subcellularLocation>
        <location evidence="1">Membrane</location>
        <topology evidence="1">Multi-pass membrane protein</topology>
    </subcellularLocation>
</comment>
<feature type="signal peptide" evidence="7">
    <location>
        <begin position="1"/>
        <end position="36"/>
    </location>
</feature>
<feature type="transmembrane region" description="Helical" evidence="6">
    <location>
        <begin position="191"/>
        <end position="210"/>
    </location>
</feature>
<evidence type="ECO:0000259" key="8">
    <source>
        <dbReference type="Pfam" id="PF13813"/>
    </source>
</evidence>
<feature type="transmembrane region" description="Helical" evidence="6">
    <location>
        <begin position="406"/>
        <end position="424"/>
    </location>
</feature>
<feature type="compositionally biased region" description="Low complexity" evidence="5">
    <location>
        <begin position="88"/>
        <end position="102"/>
    </location>
</feature>
<keyword evidence="2 6" id="KW-0812">Transmembrane</keyword>
<dbReference type="Proteomes" id="UP001172102">
    <property type="component" value="Unassembled WGS sequence"/>
</dbReference>
<feature type="domain" description="Wax synthase" evidence="8">
    <location>
        <begin position="232"/>
        <end position="304"/>
    </location>
</feature>
<keyword evidence="9" id="KW-0808">Transferase</keyword>
<comment type="caution">
    <text evidence="9">The sequence shown here is derived from an EMBL/GenBank/DDBJ whole genome shotgun (WGS) entry which is preliminary data.</text>
</comment>
<keyword evidence="7" id="KW-0732">Signal</keyword>
<proteinExistence type="predicted"/>
<accession>A0AA40A9Z3</accession>
<organism evidence="9 10">
    <name type="scientific">Lasiosphaeris hirsuta</name>
    <dbReference type="NCBI Taxonomy" id="260670"/>
    <lineage>
        <taxon>Eukaryota</taxon>
        <taxon>Fungi</taxon>
        <taxon>Dikarya</taxon>
        <taxon>Ascomycota</taxon>
        <taxon>Pezizomycotina</taxon>
        <taxon>Sordariomycetes</taxon>
        <taxon>Sordariomycetidae</taxon>
        <taxon>Sordariales</taxon>
        <taxon>Lasiosphaeriaceae</taxon>
        <taxon>Lasiosphaeris</taxon>
    </lineage>
</organism>
<name>A0AA40A9Z3_9PEZI</name>
<keyword evidence="10" id="KW-1185">Reference proteome</keyword>
<feature type="transmembrane region" description="Helical" evidence="6">
    <location>
        <begin position="149"/>
        <end position="169"/>
    </location>
</feature>
<keyword evidence="3 6" id="KW-1133">Transmembrane helix</keyword>
<evidence type="ECO:0000256" key="4">
    <source>
        <dbReference type="ARBA" id="ARBA00023136"/>
    </source>
</evidence>
<dbReference type="AlphaFoldDB" id="A0AA40A9Z3"/>
<evidence type="ECO:0000256" key="7">
    <source>
        <dbReference type="SAM" id="SignalP"/>
    </source>
</evidence>
<evidence type="ECO:0000313" key="9">
    <source>
        <dbReference type="EMBL" id="KAK0711974.1"/>
    </source>
</evidence>